<sequence>MELTHTKVERTEKFATFTMSNGIAVAVSLTPMENYSDRFLFMTSNMRIGKLIVRENDNFLVNDDDLVNRTTEYFNRYLNFSGINFDSSSEKVRWFMEARLPIVTRKNLTKMKIDISDVFKHCYQNIKYEYDKYQQKKFTLTDIDNCIKEFISGHRYNQQKRSIPV</sequence>
<proteinExistence type="predicted"/>
<dbReference type="EMBL" id="JAPTGD010000002">
    <property type="protein sequence ID" value="MDU9693413.1"/>
    <property type="molecule type" value="Genomic_DNA"/>
</dbReference>
<dbReference type="AlphaFoldDB" id="A0AAX6NBX5"/>
<reference evidence="1" key="2">
    <citation type="submission" date="2022-12" db="EMBL/GenBank/DDBJ databases">
        <authorList>
            <person name="Dechsakulwatana C."/>
            <person name="Rungsihiranrut A."/>
            <person name="Muangchinda C."/>
            <person name="Ningthoujam R."/>
            <person name="Klankeo P."/>
            <person name="Pinyakong O."/>
        </authorList>
    </citation>
    <scope>NUCLEOTIDE SEQUENCE</scope>
    <source>
        <strain evidence="1">TL01-2</strain>
    </source>
</reference>
<accession>A0AAX6NBX5</accession>
<dbReference type="RefSeq" id="WP_316910641.1">
    <property type="nucleotide sequence ID" value="NZ_JAPTGD010000002.1"/>
</dbReference>
<organism evidence="1 2">
    <name type="scientific">Priestia aryabhattai</name>
    <name type="common">Bacillus aryabhattai</name>
    <dbReference type="NCBI Taxonomy" id="412384"/>
    <lineage>
        <taxon>Bacteria</taxon>
        <taxon>Bacillati</taxon>
        <taxon>Bacillota</taxon>
        <taxon>Bacilli</taxon>
        <taxon>Bacillales</taxon>
        <taxon>Bacillaceae</taxon>
        <taxon>Priestia</taxon>
    </lineage>
</organism>
<name>A0AAX6NBX5_PRIAR</name>
<gene>
    <name evidence="1" type="ORF">O0Q50_19760</name>
</gene>
<protein>
    <submittedName>
        <fullName evidence="1">Uncharacterized protein</fullName>
    </submittedName>
</protein>
<reference evidence="1" key="1">
    <citation type="journal article" date="2022" name="J Environ Chem Eng">
        <title>Biodegradation of petroleum oil using a constructed nonpathogenic and heavy metal-tolerant bacterial consortium isolated from marine sponges.</title>
        <authorList>
            <person name="Dechsakulwatana C."/>
            <person name="Rungsihiranrut A."/>
            <person name="Muangchinda C."/>
            <person name="Ningthoujam R."/>
            <person name="Klankeo P."/>
            <person name="Pinyakong O."/>
        </authorList>
    </citation>
    <scope>NUCLEOTIDE SEQUENCE</scope>
    <source>
        <strain evidence="1">TL01-2</strain>
    </source>
</reference>
<evidence type="ECO:0000313" key="2">
    <source>
        <dbReference type="Proteomes" id="UP001269400"/>
    </source>
</evidence>
<evidence type="ECO:0000313" key="1">
    <source>
        <dbReference type="EMBL" id="MDU9693413.1"/>
    </source>
</evidence>
<comment type="caution">
    <text evidence="1">The sequence shown here is derived from an EMBL/GenBank/DDBJ whole genome shotgun (WGS) entry which is preliminary data.</text>
</comment>
<dbReference type="Proteomes" id="UP001269400">
    <property type="component" value="Unassembled WGS sequence"/>
</dbReference>